<evidence type="ECO:0000259" key="2">
    <source>
        <dbReference type="SMART" id="SM00316"/>
    </source>
</evidence>
<dbReference type="GO" id="GO:0003676">
    <property type="term" value="F:nucleic acid binding"/>
    <property type="evidence" value="ECO:0007669"/>
    <property type="project" value="InterPro"/>
</dbReference>
<reference evidence="3 4" key="1">
    <citation type="submission" date="2018-10" db="EMBL/GenBank/DDBJ databases">
        <title>Genomic Encyclopedia of Archaeal and Bacterial Type Strains, Phase II (KMG-II): from individual species to whole genera.</title>
        <authorList>
            <person name="Goeker M."/>
        </authorList>
    </citation>
    <scope>NUCLEOTIDE SEQUENCE [LARGE SCALE GENOMIC DNA]</scope>
    <source>
        <strain evidence="3 4">NSB1</strain>
    </source>
</reference>
<dbReference type="Pfam" id="PF17783">
    <property type="entry name" value="WHD_CvfB"/>
    <property type="match status" value="1"/>
</dbReference>
<keyword evidence="4" id="KW-1185">Reference proteome</keyword>
<comment type="similarity">
    <text evidence="1">Belongs to the CvfB family.</text>
</comment>
<dbReference type="SMART" id="SM00316">
    <property type="entry name" value="S1"/>
    <property type="match status" value="2"/>
</dbReference>
<dbReference type="EMBL" id="RBXN01000001">
    <property type="protein sequence ID" value="RKT61430.1"/>
    <property type="molecule type" value="Genomic_DNA"/>
</dbReference>
<accession>A0A495WJE4</accession>
<dbReference type="AlphaFoldDB" id="A0A495WJE4"/>
<dbReference type="Pfam" id="PF13509">
    <property type="entry name" value="S1_2"/>
    <property type="match status" value="2"/>
</dbReference>
<evidence type="ECO:0000313" key="3">
    <source>
        <dbReference type="EMBL" id="RKT61430.1"/>
    </source>
</evidence>
<dbReference type="InterPro" id="IPR014464">
    <property type="entry name" value="CvfB_fam"/>
</dbReference>
<gene>
    <name evidence="3" type="ORF">BC742_0476</name>
</gene>
<comment type="caution">
    <text evidence="3">The sequence shown here is derived from an EMBL/GenBank/DDBJ whole genome shotgun (WGS) entry which is preliminary data.</text>
</comment>
<sequence length="312" mass="36323">MILKNFIKIYSPYSYEGAFIISEVYLLLFQKKQIMVKVGRYNALKVIKTVDFGVYLDGEDKGEILLPARYIPENCRIGDIIDVFIYFDSEDRIIATTEKPYIQVGEFAYLKVKSTNRVGAFLDWGLMKDLLVPFREQRVDMKQGYYYTVYAYLDHESGRIVASAKLNKFLNNLPIDYEINQEVDLLVVQETEIGYKVIINNTHWGMVYYNEIFCNIEKGDHIKGYIKHIRKDEKIDVVLQPVGYEKIDTLSSEILRSLYENEGYMPLSDKSSAEQIAEHFSCSKKNFKKAIGALYKQRLILILENGIRLNEK</sequence>
<dbReference type="Gene3D" id="2.40.50.140">
    <property type="entry name" value="Nucleic acid-binding proteins"/>
    <property type="match status" value="1"/>
</dbReference>
<evidence type="ECO:0000313" key="4">
    <source>
        <dbReference type="Proteomes" id="UP000269493"/>
    </source>
</evidence>
<protein>
    <recommendedName>
        <fullName evidence="2">S1 motif domain-containing protein</fullName>
    </recommendedName>
</protein>
<evidence type="ECO:0000256" key="1">
    <source>
        <dbReference type="PIRNR" id="PIRNR012524"/>
    </source>
</evidence>
<dbReference type="PIRSF" id="PIRSF012524">
    <property type="entry name" value="YitL_S1"/>
    <property type="match status" value="1"/>
</dbReference>
<dbReference type="InterPro" id="IPR039566">
    <property type="entry name" value="CvfB_S1_st"/>
</dbReference>
<name>A0A495WJE4_9BACT</name>
<dbReference type="InterPro" id="IPR012340">
    <property type="entry name" value="NA-bd_OB-fold"/>
</dbReference>
<feature type="domain" description="S1 motif" evidence="2">
    <location>
        <begin position="37"/>
        <end position="98"/>
    </location>
</feature>
<dbReference type="PANTHER" id="PTHR37296:SF1">
    <property type="entry name" value="CONSERVED VIRULENCE FACTOR B"/>
    <property type="match status" value="1"/>
</dbReference>
<organism evidence="3 4">
    <name type="scientific">Coprobacter fastidiosus NSB1 = JCM 33896</name>
    <dbReference type="NCBI Taxonomy" id="1349822"/>
    <lineage>
        <taxon>Bacteria</taxon>
        <taxon>Pseudomonadati</taxon>
        <taxon>Bacteroidota</taxon>
        <taxon>Bacteroidia</taxon>
        <taxon>Bacteroidales</taxon>
        <taxon>Barnesiellaceae</taxon>
        <taxon>Coprobacter</taxon>
    </lineage>
</organism>
<dbReference type="InterPro" id="IPR040764">
    <property type="entry name" value="CvfB_WH"/>
</dbReference>
<feature type="domain" description="S1 motif" evidence="2">
    <location>
        <begin position="178"/>
        <end position="240"/>
    </location>
</feature>
<dbReference type="InterPro" id="IPR003029">
    <property type="entry name" value="S1_domain"/>
</dbReference>
<dbReference type="Gene3D" id="1.10.10.10">
    <property type="entry name" value="Winged helix-like DNA-binding domain superfamily/Winged helix DNA-binding domain"/>
    <property type="match status" value="1"/>
</dbReference>
<proteinExistence type="inferred from homology"/>
<dbReference type="Proteomes" id="UP000269493">
    <property type="component" value="Unassembled WGS sequence"/>
</dbReference>
<dbReference type="InterPro" id="IPR036388">
    <property type="entry name" value="WH-like_DNA-bd_sf"/>
</dbReference>
<dbReference type="PANTHER" id="PTHR37296">
    <property type="entry name" value="CONSERVED VIRULENCE FACTOR B"/>
    <property type="match status" value="1"/>
</dbReference>